<name>A0ABD1X791_9LAMI</name>
<evidence type="ECO:0000313" key="2">
    <source>
        <dbReference type="EMBL" id="KAL2557834.1"/>
    </source>
</evidence>
<dbReference type="EMBL" id="JBFOLJ010000001">
    <property type="protein sequence ID" value="KAL2557834.1"/>
    <property type="molecule type" value="Genomic_DNA"/>
</dbReference>
<dbReference type="Proteomes" id="UP001604277">
    <property type="component" value="Unassembled WGS sequence"/>
</dbReference>
<protein>
    <recommendedName>
        <fullName evidence="5">Transposase</fullName>
    </recommendedName>
</protein>
<proteinExistence type="predicted"/>
<reference evidence="4" key="1">
    <citation type="submission" date="2024-07" db="EMBL/GenBank/DDBJ databases">
        <title>Two chromosome-level genome assemblies of Korean endemic species Abeliophyllum distichum and Forsythia ovata (Oleaceae).</title>
        <authorList>
            <person name="Jang H."/>
        </authorList>
    </citation>
    <scope>NUCLEOTIDE SEQUENCE [LARGE SCALE GENOMIC DNA]</scope>
</reference>
<evidence type="ECO:0000256" key="1">
    <source>
        <dbReference type="SAM" id="Coils"/>
    </source>
</evidence>
<reference evidence="2" key="2">
    <citation type="submission" date="2024-07" db="EMBL/GenBank/DDBJ databases">
        <title>Two chromosome-level genome assemblies of Korean endemic species Abeliophyllum distichum and Forsythia ovata (Oleaceae).</title>
        <authorList>
            <person name="Mun J.H."/>
        </authorList>
    </citation>
    <scope>NUCLEOTIDE SEQUENCE</scope>
    <source>
        <strain evidence="2">KNKB202402200001</strain>
        <tissue evidence="2">Leaf</tissue>
    </source>
</reference>
<gene>
    <name evidence="2" type="ORF">Fot_02573</name>
    <name evidence="3" type="ORF">Fot_02576</name>
</gene>
<sequence>MTRAASLHKPYYIDSIEEWQAFVKERNSQPYKKKLKAYSEIFNSPNKHSLKDNGVAKVLGPERRGSIRGIGFGATPSKLNALVHNHSLQTQVQELRNEIKELQALFQVKNRSIEEGDNVSGKPNIS</sequence>
<dbReference type="EMBL" id="JBFOLJ010000001">
    <property type="protein sequence ID" value="KAL2557837.1"/>
    <property type="molecule type" value="Genomic_DNA"/>
</dbReference>
<evidence type="ECO:0008006" key="5">
    <source>
        <dbReference type="Google" id="ProtNLM"/>
    </source>
</evidence>
<keyword evidence="4" id="KW-1185">Reference proteome</keyword>
<organism evidence="2 4">
    <name type="scientific">Forsythia ovata</name>
    <dbReference type="NCBI Taxonomy" id="205694"/>
    <lineage>
        <taxon>Eukaryota</taxon>
        <taxon>Viridiplantae</taxon>
        <taxon>Streptophyta</taxon>
        <taxon>Embryophyta</taxon>
        <taxon>Tracheophyta</taxon>
        <taxon>Spermatophyta</taxon>
        <taxon>Magnoliopsida</taxon>
        <taxon>eudicotyledons</taxon>
        <taxon>Gunneridae</taxon>
        <taxon>Pentapetalae</taxon>
        <taxon>asterids</taxon>
        <taxon>lamiids</taxon>
        <taxon>Lamiales</taxon>
        <taxon>Oleaceae</taxon>
        <taxon>Forsythieae</taxon>
        <taxon>Forsythia</taxon>
    </lineage>
</organism>
<feature type="coiled-coil region" evidence="1">
    <location>
        <begin position="85"/>
        <end position="112"/>
    </location>
</feature>
<accession>A0ABD1X791</accession>
<comment type="caution">
    <text evidence="2">The sequence shown here is derived from an EMBL/GenBank/DDBJ whole genome shotgun (WGS) entry which is preliminary data.</text>
</comment>
<evidence type="ECO:0000313" key="3">
    <source>
        <dbReference type="EMBL" id="KAL2557837.1"/>
    </source>
</evidence>
<dbReference type="AlphaFoldDB" id="A0ABD1X791"/>
<keyword evidence="1" id="KW-0175">Coiled coil</keyword>
<evidence type="ECO:0000313" key="4">
    <source>
        <dbReference type="Proteomes" id="UP001604277"/>
    </source>
</evidence>